<dbReference type="AlphaFoldDB" id="A0A8J2UHC1"/>
<name>A0A8J2UHC1_9BACT</name>
<organism evidence="2 3">
    <name type="scientific">Puia dinghuensis</name>
    <dbReference type="NCBI Taxonomy" id="1792502"/>
    <lineage>
        <taxon>Bacteria</taxon>
        <taxon>Pseudomonadati</taxon>
        <taxon>Bacteroidota</taxon>
        <taxon>Chitinophagia</taxon>
        <taxon>Chitinophagales</taxon>
        <taxon>Chitinophagaceae</taxon>
        <taxon>Puia</taxon>
    </lineage>
</organism>
<keyword evidence="3" id="KW-1185">Reference proteome</keyword>
<dbReference type="Proteomes" id="UP000607559">
    <property type="component" value="Unassembled WGS sequence"/>
</dbReference>
<dbReference type="PANTHER" id="PTHR30273:SF2">
    <property type="entry name" value="PROTEIN FECR"/>
    <property type="match status" value="1"/>
</dbReference>
<gene>
    <name evidence="2" type="ORF">GCM10011511_44190</name>
</gene>
<feature type="domain" description="FecR protein" evidence="1">
    <location>
        <begin position="24"/>
        <end position="119"/>
    </location>
</feature>
<dbReference type="InterPro" id="IPR012373">
    <property type="entry name" value="Ferrdict_sens_TM"/>
</dbReference>
<dbReference type="InterPro" id="IPR006860">
    <property type="entry name" value="FecR"/>
</dbReference>
<evidence type="ECO:0000259" key="1">
    <source>
        <dbReference type="Pfam" id="PF04773"/>
    </source>
</evidence>
<reference evidence="2" key="1">
    <citation type="journal article" date="2014" name="Int. J. Syst. Evol. Microbiol.">
        <title>Complete genome sequence of Corynebacterium casei LMG S-19264T (=DSM 44701T), isolated from a smear-ripened cheese.</title>
        <authorList>
            <consortium name="US DOE Joint Genome Institute (JGI-PGF)"/>
            <person name="Walter F."/>
            <person name="Albersmeier A."/>
            <person name="Kalinowski J."/>
            <person name="Ruckert C."/>
        </authorList>
    </citation>
    <scope>NUCLEOTIDE SEQUENCE</scope>
    <source>
        <strain evidence="2">CGMCC 1.15448</strain>
    </source>
</reference>
<dbReference type="GO" id="GO:0016989">
    <property type="term" value="F:sigma factor antagonist activity"/>
    <property type="evidence" value="ECO:0007669"/>
    <property type="project" value="TreeGrafter"/>
</dbReference>
<dbReference type="EMBL" id="BMJC01000005">
    <property type="protein sequence ID" value="GGB15541.1"/>
    <property type="molecule type" value="Genomic_DNA"/>
</dbReference>
<evidence type="ECO:0000313" key="2">
    <source>
        <dbReference type="EMBL" id="GGB15541.1"/>
    </source>
</evidence>
<evidence type="ECO:0000313" key="3">
    <source>
        <dbReference type="Proteomes" id="UP000607559"/>
    </source>
</evidence>
<comment type="caution">
    <text evidence="2">The sequence shown here is derived from an EMBL/GenBank/DDBJ whole genome shotgun (WGS) entry which is preliminary data.</text>
</comment>
<dbReference type="PANTHER" id="PTHR30273">
    <property type="entry name" value="PERIPLASMIC SIGNAL SENSOR AND SIGMA FACTOR ACTIVATOR FECR-RELATED"/>
    <property type="match status" value="1"/>
</dbReference>
<sequence>MGLVVAACHGRQGSALGEGTSFHVGAGYPRTFGLPDGSTVVLNPGTSVFVAKGFGKDNREIQLDGEAVFEVVGMPGRPFIVHTRDLMVEVLDSAGGGARFHADAYRSKPGEEVDLLEGRLRATKSYHSDTDNEPETLGAGEMVMINHDIDLMEKEKLSPAELEKLKEK</sequence>
<accession>A0A8J2UHC1</accession>
<protein>
    <recommendedName>
        <fullName evidence="1">FecR protein domain-containing protein</fullName>
    </recommendedName>
</protein>
<reference evidence="2" key="2">
    <citation type="submission" date="2020-09" db="EMBL/GenBank/DDBJ databases">
        <authorList>
            <person name="Sun Q."/>
            <person name="Zhou Y."/>
        </authorList>
    </citation>
    <scope>NUCLEOTIDE SEQUENCE</scope>
    <source>
        <strain evidence="2">CGMCC 1.15448</strain>
    </source>
</reference>
<dbReference type="Gene3D" id="2.60.120.1440">
    <property type="match status" value="1"/>
</dbReference>
<dbReference type="Pfam" id="PF04773">
    <property type="entry name" value="FecR"/>
    <property type="match status" value="1"/>
</dbReference>
<proteinExistence type="predicted"/>